<evidence type="ECO:0000313" key="2">
    <source>
        <dbReference type="EMBL" id="OCT79389.1"/>
    </source>
</evidence>
<gene>
    <name evidence="2" type="ORF">XELAEV_18026202mg</name>
</gene>
<name>A0A974CTE9_XENLA</name>
<protein>
    <submittedName>
        <fullName evidence="2">Uncharacterized protein</fullName>
    </submittedName>
</protein>
<organism evidence="2 3">
    <name type="scientific">Xenopus laevis</name>
    <name type="common">African clawed frog</name>
    <dbReference type="NCBI Taxonomy" id="8355"/>
    <lineage>
        <taxon>Eukaryota</taxon>
        <taxon>Metazoa</taxon>
        <taxon>Chordata</taxon>
        <taxon>Craniata</taxon>
        <taxon>Vertebrata</taxon>
        <taxon>Euteleostomi</taxon>
        <taxon>Amphibia</taxon>
        <taxon>Batrachia</taxon>
        <taxon>Anura</taxon>
        <taxon>Pipoidea</taxon>
        <taxon>Pipidae</taxon>
        <taxon>Xenopodinae</taxon>
        <taxon>Xenopus</taxon>
        <taxon>Xenopus</taxon>
    </lineage>
</organism>
<accession>A0A974CTE9</accession>
<feature type="compositionally biased region" description="Basic and acidic residues" evidence="1">
    <location>
        <begin position="88"/>
        <end position="106"/>
    </location>
</feature>
<reference evidence="3" key="1">
    <citation type="journal article" date="2016" name="Nature">
        <title>Genome evolution in the allotetraploid frog Xenopus laevis.</title>
        <authorList>
            <person name="Session A.M."/>
            <person name="Uno Y."/>
            <person name="Kwon T."/>
            <person name="Chapman J.A."/>
            <person name="Toyoda A."/>
            <person name="Takahashi S."/>
            <person name="Fukui A."/>
            <person name="Hikosaka A."/>
            <person name="Suzuki A."/>
            <person name="Kondo M."/>
            <person name="van Heeringen S.J."/>
            <person name="Quigley I."/>
            <person name="Heinz S."/>
            <person name="Ogino H."/>
            <person name="Ochi H."/>
            <person name="Hellsten U."/>
            <person name="Lyons J.B."/>
            <person name="Simakov O."/>
            <person name="Putnam N."/>
            <person name="Stites J."/>
            <person name="Kuroki Y."/>
            <person name="Tanaka T."/>
            <person name="Michiue T."/>
            <person name="Watanabe M."/>
            <person name="Bogdanovic O."/>
            <person name="Lister R."/>
            <person name="Georgiou G."/>
            <person name="Paranjpe S.S."/>
            <person name="van Kruijsbergen I."/>
            <person name="Shu S."/>
            <person name="Carlson J."/>
            <person name="Kinoshita T."/>
            <person name="Ohta Y."/>
            <person name="Mawaribuchi S."/>
            <person name="Jenkins J."/>
            <person name="Grimwood J."/>
            <person name="Schmutz J."/>
            <person name="Mitros T."/>
            <person name="Mozaffari S.V."/>
            <person name="Suzuki Y."/>
            <person name="Haramoto Y."/>
            <person name="Yamamoto T.S."/>
            <person name="Takagi C."/>
            <person name="Heald R."/>
            <person name="Miller K."/>
            <person name="Haudenschild C."/>
            <person name="Kitzman J."/>
            <person name="Nakayama T."/>
            <person name="Izutsu Y."/>
            <person name="Robert J."/>
            <person name="Fortriede J."/>
            <person name="Burns K."/>
            <person name="Lotay V."/>
            <person name="Karimi K."/>
            <person name="Yasuoka Y."/>
            <person name="Dichmann D.S."/>
            <person name="Flajnik M.F."/>
            <person name="Houston D.W."/>
            <person name="Shendure J."/>
            <person name="DuPasquier L."/>
            <person name="Vize P.D."/>
            <person name="Zorn A.M."/>
            <person name="Ito M."/>
            <person name="Marcotte E.M."/>
            <person name="Wallingford J.B."/>
            <person name="Ito Y."/>
            <person name="Asashima M."/>
            <person name="Ueno N."/>
            <person name="Matsuda Y."/>
            <person name="Veenstra G.J."/>
            <person name="Fujiyama A."/>
            <person name="Harland R.M."/>
            <person name="Taira M."/>
            <person name="Rokhsar D.S."/>
        </authorList>
    </citation>
    <scope>NUCLEOTIDE SEQUENCE [LARGE SCALE GENOMIC DNA]</scope>
    <source>
        <strain evidence="3">J</strain>
    </source>
</reference>
<feature type="region of interest" description="Disordered" evidence="1">
    <location>
        <begin position="38"/>
        <end position="106"/>
    </location>
</feature>
<evidence type="ECO:0000313" key="3">
    <source>
        <dbReference type="Proteomes" id="UP000694892"/>
    </source>
</evidence>
<proteinExistence type="predicted"/>
<dbReference type="Proteomes" id="UP000694892">
    <property type="component" value="Chromosome 5L"/>
</dbReference>
<evidence type="ECO:0000256" key="1">
    <source>
        <dbReference type="SAM" id="MobiDB-lite"/>
    </source>
</evidence>
<dbReference type="AlphaFoldDB" id="A0A974CTE9"/>
<dbReference type="EMBL" id="CM004474">
    <property type="protein sequence ID" value="OCT79389.1"/>
    <property type="molecule type" value="Genomic_DNA"/>
</dbReference>
<sequence>MRRERDSVRRGAERERRIYVSYLRSRRTIIPEQRRSGVECAPSTQEPLASVCAWRESDRKRRGGRKGDGTQVRSTGEKRRAFLKQRIGKGEDGGTHGGRMREKKAE</sequence>